<gene>
    <name evidence="1" type="ORF">g.11181</name>
</gene>
<dbReference type="AlphaFoldDB" id="A0A1B6H8N9"/>
<name>A0A1B6H8N9_9HEMI</name>
<organism evidence="1">
    <name type="scientific">Homalodisca liturata</name>
    <dbReference type="NCBI Taxonomy" id="320908"/>
    <lineage>
        <taxon>Eukaryota</taxon>
        <taxon>Metazoa</taxon>
        <taxon>Ecdysozoa</taxon>
        <taxon>Arthropoda</taxon>
        <taxon>Hexapoda</taxon>
        <taxon>Insecta</taxon>
        <taxon>Pterygota</taxon>
        <taxon>Neoptera</taxon>
        <taxon>Paraneoptera</taxon>
        <taxon>Hemiptera</taxon>
        <taxon>Auchenorrhyncha</taxon>
        <taxon>Membracoidea</taxon>
        <taxon>Cicadellidae</taxon>
        <taxon>Cicadellinae</taxon>
        <taxon>Proconiini</taxon>
        <taxon>Homalodisca</taxon>
    </lineage>
</organism>
<dbReference type="PANTHER" id="PTHR39960">
    <property type="entry name" value="LD34147P"/>
    <property type="match status" value="1"/>
</dbReference>
<accession>A0A1B6H8N9</accession>
<dbReference type="PANTHER" id="PTHR39960:SF1">
    <property type="entry name" value="LD34147P"/>
    <property type="match status" value="1"/>
</dbReference>
<proteinExistence type="predicted"/>
<evidence type="ECO:0000313" key="1">
    <source>
        <dbReference type="EMBL" id="JAS71095.1"/>
    </source>
</evidence>
<reference evidence="1" key="1">
    <citation type="submission" date="2015-11" db="EMBL/GenBank/DDBJ databases">
        <title>De novo transcriptome assembly of four potential Pierce s Disease insect vectors from Arizona vineyards.</title>
        <authorList>
            <person name="Tassone E.E."/>
        </authorList>
    </citation>
    <scope>NUCLEOTIDE SEQUENCE</scope>
</reference>
<dbReference type="GO" id="GO:0005886">
    <property type="term" value="C:plasma membrane"/>
    <property type="evidence" value="ECO:0007669"/>
    <property type="project" value="TreeGrafter"/>
</dbReference>
<dbReference type="EMBL" id="GECU01036611">
    <property type="protein sequence ID" value="JAS71095.1"/>
    <property type="molecule type" value="Transcribed_RNA"/>
</dbReference>
<protein>
    <submittedName>
        <fullName evidence="1">Uncharacterized protein</fullName>
    </submittedName>
</protein>
<sequence length="270" mass="30430">MQEELGGQEHALTEIKQMTENVMRRVVSLAAKEEVTGLFNTTHEQLQEIKNELAAYTGKGQELHRNMTKGSLVEGFCGDVQNSYGQLLKEVKGLANVAQVITKTADNVLDTKTKVDNGINQIILEIGNSVQLQMKDLNTTMNKRFDNMSFTIIDSQNEVLDNFTSKIEYETSQVLSKMDNMSYHLKASAKVLDLLKEQTDAGMNDSLHNMNSIESKVGQIIEHIGKFDNNFSNQQEWQTHVSQVLEEISTISKNNFNLDKADIRILNSKE</sequence>